<comment type="caution">
    <text evidence="2">The sequence shown here is derived from an EMBL/GenBank/DDBJ whole genome shotgun (WGS) entry which is preliminary data.</text>
</comment>
<dbReference type="GeneID" id="301703349"/>
<evidence type="ECO:0000313" key="2">
    <source>
        <dbReference type="EMBL" id="TQE17823.1"/>
    </source>
</evidence>
<dbReference type="Pfam" id="PF01814">
    <property type="entry name" value="Hemerythrin"/>
    <property type="match status" value="1"/>
</dbReference>
<dbReference type="PANTHER" id="PTHR35585">
    <property type="entry name" value="HHE DOMAIN PROTEIN (AFU_ORTHOLOGUE AFUA_4G00730)"/>
    <property type="match status" value="1"/>
</dbReference>
<evidence type="ECO:0000313" key="3">
    <source>
        <dbReference type="Proteomes" id="UP000318720"/>
    </source>
</evidence>
<dbReference type="PANTHER" id="PTHR35585:SF1">
    <property type="entry name" value="HHE DOMAIN PROTEIN (AFU_ORTHOLOGUE AFUA_4G00730)"/>
    <property type="match status" value="1"/>
</dbReference>
<dbReference type="InterPro" id="IPR012312">
    <property type="entry name" value="Hemerythrin-like"/>
</dbReference>
<proteinExistence type="predicted"/>
<dbReference type="Proteomes" id="UP000318720">
    <property type="component" value="Unassembled WGS sequence"/>
</dbReference>
<gene>
    <name evidence="2" type="ORF">Sipo8835_41150</name>
</gene>
<dbReference type="AlphaFoldDB" id="A0A540QM80"/>
<dbReference type="RefSeq" id="WP_009327262.1">
    <property type="nucleotide sequence ID" value="NZ_CP182305.1"/>
</dbReference>
<dbReference type="Gene3D" id="1.20.120.520">
    <property type="entry name" value="nmb1532 protein domain like"/>
    <property type="match status" value="1"/>
</dbReference>
<evidence type="ECO:0000256" key="1">
    <source>
        <dbReference type="SAM" id="MobiDB-lite"/>
    </source>
</evidence>
<organism evidence="2 3">
    <name type="scientific">Streptomyces ipomoeae</name>
    <dbReference type="NCBI Taxonomy" id="103232"/>
    <lineage>
        <taxon>Bacteria</taxon>
        <taxon>Bacillati</taxon>
        <taxon>Actinomycetota</taxon>
        <taxon>Actinomycetes</taxon>
        <taxon>Kitasatosporales</taxon>
        <taxon>Streptomycetaceae</taxon>
        <taxon>Streptomyces</taxon>
    </lineage>
</organism>
<reference evidence="2 3" key="1">
    <citation type="submission" date="2019-03" db="EMBL/GenBank/DDBJ databases">
        <title>Comparative genomic analyses of the sweetpotato soil rot pathogen, Streptomyces ipomoeae.</title>
        <authorList>
            <person name="Ruschel Soares N."/>
            <person name="Badger J.H."/>
            <person name="Huguet-Tapia J.C."/>
            <person name="Clark C.A."/>
            <person name="Pettis G.S."/>
        </authorList>
    </citation>
    <scope>NUCLEOTIDE SEQUENCE [LARGE SCALE GENOMIC DNA]</scope>
    <source>
        <strain evidence="2 3">88-35</strain>
    </source>
</reference>
<feature type="region of interest" description="Disordered" evidence="1">
    <location>
        <begin position="142"/>
        <end position="169"/>
    </location>
</feature>
<protein>
    <submittedName>
        <fullName evidence="2">Hemerythrin domain-containing protein</fullName>
    </submittedName>
</protein>
<feature type="compositionally biased region" description="Pro residues" evidence="1">
    <location>
        <begin position="151"/>
        <end position="160"/>
    </location>
</feature>
<dbReference type="CDD" id="cd12108">
    <property type="entry name" value="Hr-like"/>
    <property type="match status" value="1"/>
</dbReference>
<dbReference type="EMBL" id="SPAZ01000334">
    <property type="protein sequence ID" value="TQE17823.1"/>
    <property type="molecule type" value="Genomic_DNA"/>
</dbReference>
<name>A0A540QM80_9ACTN</name>
<accession>A0A540QM80</accession>
<sequence length="187" mass="21132">MAHGGDVIEELKTDHREVERLFGKIEELPFGDPQRKEYADLVTIELVRHSVAEEEYLYPTVRRYVDDGDTLADRELEEHAAAERTMKDLERCAADDPDFERLIAQLMAEIRHHVREEESDLFPRLADSCSVELLNDLGEKVRRAKKTAPTRPHPGAPTKPPANKILAPGLGLVDRMRDALTGRGKGT</sequence>